<evidence type="ECO:0000313" key="3">
    <source>
        <dbReference type="Proteomes" id="UP000326331"/>
    </source>
</evidence>
<reference evidence="2 3" key="2">
    <citation type="submission" date="2019-10" db="EMBL/GenBank/DDBJ databases">
        <title>Thermopilla bonchosmolovskayae gen. nov., sp. nov., a moderately thermophilic Chloroflexi bacterium from a Chukotka hot spring (Arctic, Russia), representing a novel classis Thermopillaia, which include previously uncultivated lineage OLB14.</title>
        <authorList>
            <person name="Kochetkova T.V."/>
            <person name="Zayulina K.S."/>
            <person name="Zhigarkov V.S."/>
            <person name="Minaev N.V."/>
            <person name="Novikov A."/>
            <person name="Toshchakov S.V."/>
            <person name="Elcheninov A.G."/>
            <person name="Kublanov I.V."/>
        </authorList>
    </citation>
    <scope>NUCLEOTIDE SEQUENCE [LARGE SCALE GENOMIC DNA]</scope>
    <source>
        <strain evidence="2 3">3753O</strain>
    </source>
</reference>
<proteinExistence type="inferred from homology"/>
<dbReference type="Gene3D" id="3.40.1620.10">
    <property type="entry name" value="YefM-like domain"/>
    <property type="match status" value="1"/>
</dbReference>
<dbReference type="Proteomes" id="UP000326331">
    <property type="component" value="Chromosome"/>
</dbReference>
<sequence>MWPRTAMTIRTIGVRQLKNEATQVVRAVREERVVYVITVNGSPVATLRPFSERDIAGVERGEAQAEIAAIERLAAAVGAAWLTMPTLPGSGGER</sequence>
<accession>A0ABX6C412</accession>
<evidence type="ECO:0000313" key="2">
    <source>
        <dbReference type="EMBL" id="QFG04007.1"/>
    </source>
</evidence>
<dbReference type="RefSeq" id="WP_158067951.1">
    <property type="nucleotide sequence ID" value="NZ_CP042829.1"/>
</dbReference>
<dbReference type="NCBIfam" id="TIGR01552">
    <property type="entry name" value="phd_fam"/>
    <property type="match status" value="1"/>
</dbReference>
<dbReference type="EMBL" id="CP042829">
    <property type="protein sequence ID" value="QFG04007.1"/>
    <property type="molecule type" value="Genomic_DNA"/>
</dbReference>
<dbReference type="SUPFAM" id="SSF143120">
    <property type="entry name" value="YefM-like"/>
    <property type="match status" value="1"/>
</dbReference>
<protein>
    <submittedName>
        <fullName evidence="2">Type II toxin-antitoxin system prevent-host-death family antitoxin</fullName>
    </submittedName>
</protein>
<organism evidence="2 3">
    <name type="scientific">Tepidiforma bonchosmolovskayae</name>
    <dbReference type="NCBI Taxonomy" id="2601677"/>
    <lineage>
        <taxon>Bacteria</taxon>
        <taxon>Bacillati</taxon>
        <taxon>Chloroflexota</taxon>
        <taxon>Tepidiformia</taxon>
        <taxon>Tepidiformales</taxon>
        <taxon>Tepidiformaceae</taxon>
        <taxon>Tepidiforma</taxon>
    </lineage>
</organism>
<keyword evidence="3" id="KW-1185">Reference proteome</keyword>
<name>A0ABX6C412_9CHLR</name>
<reference evidence="2 3" key="1">
    <citation type="submission" date="2019-08" db="EMBL/GenBank/DDBJ databases">
        <authorList>
            <person name="Toschakov S.V."/>
        </authorList>
    </citation>
    <scope>NUCLEOTIDE SEQUENCE [LARGE SCALE GENOMIC DNA]</scope>
    <source>
        <strain evidence="2 3">3753O</strain>
    </source>
</reference>
<evidence type="ECO:0000256" key="1">
    <source>
        <dbReference type="ARBA" id="ARBA00009981"/>
    </source>
</evidence>
<gene>
    <name evidence="2" type="ORF">Tbon_12180</name>
</gene>
<comment type="similarity">
    <text evidence="1">Belongs to the phD/YefM antitoxin family.</text>
</comment>
<dbReference type="InterPro" id="IPR036165">
    <property type="entry name" value="YefM-like_sf"/>
</dbReference>